<gene>
    <name evidence="4" type="ORF">KSB_10260</name>
</gene>
<evidence type="ECO:0000313" key="4">
    <source>
        <dbReference type="EMBL" id="GHO52551.1"/>
    </source>
</evidence>
<dbReference type="SUPFAM" id="SSF47413">
    <property type="entry name" value="lambda repressor-like DNA-binding domains"/>
    <property type="match status" value="1"/>
</dbReference>
<protein>
    <recommendedName>
        <fullName evidence="3">DOD-type homing endonuclease domain-containing protein</fullName>
    </recommendedName>
</protein>
<dbReference type="InterPro" id="IPR004042">
    <property type="entry name" value="Intein_endonuc_central"/>
</dbReference>
<dbReference type="PROSITE" id="PS50819">
    <property type="entry name" value="INTEIN_ENDONUCLEASE"/>
    <property type="match status" value="1"/>
</dbReference>
<keyword evidence="1" id="KW-0068">Autocatalytic cleavage</keyword>
<dbReference type="PANTHER" id="PTHR30029">
    <property type="entry name" value="STAGE V SPORULATION PROTEIN R"/>
    <property type="match status" value="1"/>
</dbReference>
<comment type="caution">
    <text evidence="4">The sequence shown here is derived from an EMBL/GenBank/DDBJ whole genome shotgun (WGS) entry which is preliminary data.</text>
</comment>
<dbReference type="InterPro" id="IPR010982">
    <property type="entry name" value="Lambda_DNA-bd_dom_sf"/>
</dbReference>
<organism evidence="4 5">
    <name type="scientific">Ktedonobacter robiniae</name>
    <dbReference type="NCBI Taxonomy" id="2778365"/>
    <lineage>
        <taxon>Bacteria</taxon>
        <taxon>Bacillati</taxon>
        <taxon>Chloroflexota</taxon>
        <taxon>Ktedonobacteria</taxon>
        <taxon>Ktedonobacterales</taxon>
        <taxon>Ktedonobacteraceae</taxon>
        <taxon>Ktedonobacter</taxon>
    </lineage>
</organism>
<dbReference type="InterPro" id="IPR006142">
    <property type="entry name" value="INTEIN"/>
</dbReference>
<dbReference type="SUPFAM" id="SSF51294">
    <property type="entry name" value="Hedgehog/intein (Hint) domain"/>
    <property type="match status" value="1"/>
</dbReference>
<dbReference type="InterPro" id="IPR027434">
    <property type="entry name" value="Homing_endonucl"/>
</dbReference>
<dbReference type="Gene3D" id="3.10.28.10">
    <property type="entry name" value="Homing endonucleases"/>
    <property type="match status" value="1"/>
</dbReference>
<dbReference type="Pfam" id="PF14528">
    <property type="entry name" value="LAGLIDADG_3"/>
    <property type="match status" value="2"/>
</dbReference>
<dbReference type="Proteomes" id="UP000654345">
    <property type="component" value="Unassembled WGS sequence"/>
</dbReference>
<dbReference type="PRINTS" id="PR00379">
    <property type="entry name" value="INTEIN"/>
</dbReference>
<dbReference type="SUPFAM" id="SSF55608">
    <property type="entry name" value="Homing endonucleases"/>
    <property type="match status" value="1"/>
</dbReference>
<dbReference type="EMBL" id="BNJG01000001">
    <property type="protein sequence ID" value="GHO52551.1"/>
    <property type="molecule type" value="Genomic_DNA"/>
</dbReference>
<sequence>MTGIESNRDLERLRDSIEGAWEIAHEFGLDPFPTHFELVPAAIMYEFASYGLPGRFSHWTHGKAYYRQKMQYDLGLSKIYEMVVNTNPSYAFLMEMNDMLQNTFVAAHVFGHTDFFKNNAYFQHTSRRMIDKVSIHAERIAKYEFDHGKQEVERFLDAALSIQEHIDYNLLLHHDQESKESKFVKQSTDYDDLWELDTRLKQATEEHEERANKPVKFPEKPEKDLLLFLMQHSPHLETWQRDIIEIVRSEMLYFFPQMQTKVMNEGWACLVGESLVLTEHGLLRYDELHKRLAEGQSIQVASGERQCDVVSDRHIRRNARTIRLRTRRGLVLEGAEGHKLSVGPEQWMELKDVHVGQRIPLSVGSNVWPTEHVAITHPTPKTWATVEDVAQTAGVGVHTVYRSLRGQTTYAQERITEAVTRTGYTAGTAGKALYASRFPLQSPTHVTEEFAEFLGYLVGDGNIHSQKQAIGYTSGDLELAERYAELVTRLFAIEARPVWDDNTVNGKGGRWRVVFYSANVLDLLQTLGIDLQAKAHTKTIPDAILRSPKSVVSAFLRAYFDCDGCASRSDGVILSTFSDEIAQALQVILLNYGILSRRYDVNIRIKGQSARLFAQEIGFSLPRKQQKLSQYLESHRWFLTEDPTDEVVSIEPGVADVYDITVEETHRYIANGMLHHNSIWHSRIMRELGDRSVITDSETIEFAQLHSGVLSPSKTSLNPYYIGFKVFEDIEQRWNAPNKEEQDKFGRKPGAGREKIFEVRELDNDVSFLRNYLTEDLIKDLDLYLYKKEGDEWVVVEKNWQKVRDSIVGSLTNFGYPYLVVDNGDYRGNRELYIKHMHEGQDLDLNYAEKTLQHVYVLWGRPVHLETIFDGKRILLSYDGERSSKSTLEK</sequence>
<proteinExistence type="predicted"/>
<keyword evidence="5" id="KW-1185">Reference proteome</keyword>
<dbReference type="InterPro" id="IPR057008">
    <property type="entry name" value="SpoVR-like_C"/>
</dbReference>
<dbReference type="InterPro" id="IPR030934">
    <property type="entry name" value="Intein_C"/>
</dbReference>
<reference evidence="4 5" key="1">
    <citation type="journal article" date="2021" name="Int. J. Syst. Evol. Microbiol.">
        <title>Reticulibacter mediterranei gen. nov., sp. nov., within the new family Reticulibacteraceae fam. nov., and Ktedonospora formicarum gen. nov., sp. nov., Ktedonobacter robiniae sp. nov., Dictyobacter formicarum sp. nov. and Dictyobacter arantiisoli sp. nov., belonging to the class Ktedonobacteria.</title>
        <authorList>
            <person name="Yabe S."/>
            <person name="Zheng Y."/>
            <person name="Wang C.M."/>
            <person name="Sakai Y."/>
            <person name="Abe K."/>
            <person name="Yokota A."/>
            <person name="Donadio S."/>
            <person name="Cavaletti L."/>
            <person name="Monciardini P."/>
        </authorList>
    </citation>
    <scope>NUCLEOTIDE SEQUENCE [LARGE SCALE GENOMIC DNA]</scope>
    <source>
        <strain evidence="4 5">SOSP1-30</strain>
    </source>
</reference>
<dbReference type="PANTHER" id="PTHR30029:SF2">
    <property type="entry name" value="STAGE V SPORULATION PROTEIN R"/>
    <property type="match status" value="1"/>
</dbReference>
<dbReference type="NCBIfam" id="TIGR01443">
    <property type="entry name" value="intein_Cterm"/>
    <property type="match status" value="1"/>
</dbReference>
<name>A0ABQ3UIK6_9CHLR</name>
<dbReference type="InterPro" id="IPR003586">
    <property type="entry name" value="Hint_dom_C"/>
</dbReference>
<keyword evidence="2" id="KW-0651">Protein splicing</keyword>
<dbReference type="InterPro" id="IPR007390">
    <property type="entry name" value="Spore_V_R"/>
</dbReference>
<dbReference type="SMART" id="SM00305">
    <property type="entry name" value="HintC"/>
    <property type="match status" value="1"/>
</dbReference>
<dbReference type="RefSeq" id="WP_201369443.1">
    <property type="nucleotide sequence ID" value="NZ_BNJG01000001.1"/>
</dbReference>
<dbReference type="Gene3D" id="2.170.16.10">
    <property type="entry name" value="Hedgehog/Intein (Hint) domain"/>
    <property type="match status" value="2"/>
</dbReference>
<evidence type="ECO:0000313" key="5">
    <source>
        <dbReference type="Proteomes" id="UP000654345"/>
    </source>
</evidence>
<dbReference type="PROSITE" id="PS50818">
    <property type="entry name" value="INTEIN_C_TER"/>
    <property type="match status" value="1"/>
</dbReference>
<evidence type="ECO:0000256" key="2">
    <source>
        <dbReference type="ARBA" id="ARBA00023000"/>
    </source>
</evidence>
<dbReference type="InterPro" id="IPR004860">
    <property type="entry name" value="LAGLIDADG_dom"/>
</dbReference>
<evidence type="ECO:0000256" key="1">
    <source>
        <dbReference type="ARBA" id="ARBA00022813"/>
    </source>
</evidence>
<feature type="domain" description="DOD-type homing endonuclease" evidence="3">
    <location>
        <begin position="453"/>
        <end position="594"/>
    </location>
</feature>
<dbReference type="InterPro" id="IPR056174">
    <property type="entry name" value="SpoVR_N"/>
</dbReference>
<dbReference type="Pfam" id="PF24755">
    <property type="entry name" value="SpoVR_C"/>
    <property type="match status" value="1"/>
</dbReference>
<dbReference type="Pfam" id="PF04293">
    <property type="entry name" value="SpoVR"/>
    <property type="match status" value="2"/>
</dbReference>
<dbReference type="InterPro" id="IPR036844">
    <property type="entry name" value="Hint_dom_sf"/>
</dbReference>
<evidence type="ECO:0000259" key="3">
    <source>
        <dbReference type="PROSITE" id="PS50819"/>
    </source>
</evidence>
<accession>A0ABQ3UIK6</accession>